<keyword evidence="3" id="KW-1185">Reference proteome</keyword>
<dbReference type="SUPFAM" id="SSF55729">
    <property type="entry name" value="Acyl-CoA N-acyltransferases (Nat)"/>
    <property type="match status" value="1"/>
</dbReference>
<feature type="domain" description="N-acetyltransferase" evidence="1">
    <location>
        <begin position="1"/>
        <end position="159"/>
    </location>
</feature>
<dbReference type="RefSeq" id="WP_111265369.1">
    <property type="nucleotide sequence ID" value="NZ_CP029843.1"/>
</dbReference>
<dbReference type="PANTHER" id="PTHR43138:SF1">
    <property type="entry name" value="N-ACETYLTRANSFERASE ACA1"/>
    <property type="match status" value="1"/>
</dbReference>
<dbReference type="InterPro" id="IPR052742">
    <property type="entry name" value="Mito_N-acetyltransferase"/>
</dbReference>
<dbReference type="Gene3D" id="3.40.630.30">
    <property type="match status" value="1"/>
</dbReference>
<dbReference type="GO" id="GO:0016747">
    <property type="term" value="F:acyltransferase activity, transferring groups other than amino-acyl groups"/>
    <property type="evidence" value="ECO:0007669"/>
    <property type="project" value="InterPro"/>
</dbReference>
<name>A0A2U9T0R6_9GAMM</name>
<sequence>MDIRKATASDFDAMWAIFRAVIAGGDALPFPDDFDPETFRAHWFAAQTPYVAETADGTVGIYKLGANYPGPGAHVASATYAVDPQAQGRGIGRALVLHSLAQARAAGFVAMQFNYVVGTNAPAVALYRKLGFDIVGTLPGAFRHRRLGPVDVHVMFRRL</sequence>
<gene>
    <name evidence="2" type="ORF">C9I47_0472</name>
</gene>
<dbReference type="AlphaFoldDB" id="A0A2U9T0R6"/>
<dbReference type="OrthoDB" id="9788300at2"/>
<dbReference type="KEGG" id="lmb:C9I47_0472"/>
<dbReference type="CDD" id="cd04301">
    <property type="entry name" value="NAT_SF"/>
    <property type="match status" value="1"/>
</dbReference>
<dbReference type="InterPro" id="IPR016181">
    <property type="entry name" value="Acyl_CoA_acyltransferase"/>
</dbReference>
<reference evidence="2 3" key="1">
    <citation type="submission" date="2018-05" db="EMBL/GenBank/DDBJ databases">
        <title>The complete genome of Lysobacter maris HZ9B, a marine bacterium antagonistic against terrestrial plant pathogens.</title>
        <authorList>
            <person name="Zhang X.-Q."/>
        </authorList>
    </citation>
    <scope>NUCLEOTIDE SEQUENCE [LARGE SCALE GENOMIC DNA]</scope>
    <source>
        <strain evidence="2 3">HZ9B</strain>
    </source>
</reference>
<dbReference type="Proteomes" id="UP000249447">
    <property type="component" value="Chromosome"/>
</dbReference>
<accession>A0A2U9T0R6</accession>
<evidence type="ECO:0000313" key="3">
    <source>
        <dbReference type="Proteomes" id="UP000249447"/>
    </source>
</evidence>
<protein>
    <recommendedName>
        <fullName evidence="1">N-acetyltransferase domain-containing protein</fullName>
    </recommendedName>
</protein>
<evidence type="ECO:0000259" key="1">
    <source>
        <dbReference type="PROSITE" id="PS51186"/>
    </source>
</evidence>
<organism evidence="2 3">
    <name type="scientific">Marilutibacter maris</name>
    <dbReference type="NCBI Taxonomy" id="1605891"/>
    <lineage>
        <taxon>Bacteria</taxon>
        <taxon>Pseudomonadati</taxon>
        <taxon>Pseudomonadota</taxon>
        <taxon>Gammaproteobacteria</taxon>
        <taxon>Lysobacterales</taxon>
        <taxon>Lysobacteraceae</taxon>
        <taxon>Marilutibacter</taxon>
    </lineage>
</organism>
<dbReference type="PANTHER" id="PTHR43138">
    <property type="entry name" value="ACETYLTRANSFERASE, GNAT FAMILY"/>
    <property type="match status" value="1"/>
</dbReference>
<dbReference type="PROSITE" id="PS51186">
    <property type="entry name" value="GNAT"/>
    <property type="match status" value="1"/>
</dbReference>
<dbReference type="InterPro" id="IPR000182">
    <property type="entry name" value="GNAT_dom"/>
</dbReference>
<dbReference type="EMBL" id="CP029843">
    <property type="protein sequence ID" value="AWV06196.1"/>
    <property type="molecule type" value="Genomic_DNA"/>
</dbReference>
<dbReference type="Pfam" id="PF00583">
    <property type="entry name" value="Acetyltransf_1"/>
    <property type="match status" value="1"/>
</dbReference>
<proteinExistence type="predicted"/>
<evidence type="ECO:0000313" key="2">
    <source>
        <dbReference type="EMBL" id="AWV06196.1"/>
    </source>
</evidence>